<dbReference type="Proteomes" id="UP000192602">
    <property type="component" value="Unassembled WGS sequence"/>
</dbReference>
<name>A0A1W1WQY0_9BACT</name>
<dbReference type="Gene3D" id="2.130.10.10">
    <property type="entry name" value="YVTN repeat-like/Quinoprotein amine dehydrogenase"/>
    <property type="match status" value="1"/>
</dbReference>
<organism evidence="1 2">
    <name type="scientific">Nitratiruptor tergarcus DSM 16512</name>
    <dbReference type="NCBI Taxonomy" id="1069081"/>
    <lineage>
        <taxon>Bacteria</taxon>
        <taxon>Pseudomonadati</taxon>
        <taxon>Campylobacterota</taxon>
        <taxon>Epsilonproteobacteria</taxon>
        <taxon>Nautiliales</taxon>
        <taxon>Nitratiruptoraceae</taxon>
        <taxon>Nitratiruptor</taxon>
    </lineage>
</organism>
<gene>
    <name evidence="1" type="ORF">SAMN05660197_0366</name>
</gene>
<dbReference type="InterPro" id="IPR015943">
    <property type="entry name" value="WD40/YVTN_repeat-like_dom_sf"/>
</dbReference>
<accession>A0A1W1WQY0</accession>
<evidence type="ECO:0000313" key="1">
    <source>
        <dbReference type="EMBL" id="SMC08609.1"/>
    </source>
</evidence>
<evidence type="ECO:0000313" key="2">
    <source>
        <dbReference type="Proteomes" id="UP000192602"/>
    </source>
</evidence>
<proteinExistence type="predicted"/>
<dbReference type="AlphaFoldDB" id="A0A1W1WQY0"/>
<keyword evidence="2" id="KW-1185">Reference proteome</keyword>
<sequence length="317" mass="35442">MKKIALFIYLISYVFAATAIEPVKRAKVDAAILDMAIANGKIYLATDASEVVIADTNLTILDRIKVRKIKDFMGTLNNADIYSVDVLDEKVLYLAQAEGGYAELFVYENGKSVKVLDKSLMLYAKAAKFVDSKRAIIALMSDEVLLYDIASRKILKRVKAGEYFYSCMAIEKGRKYVAIGDEGGEVIVVDTQTLQRVKLFKDVNKDKILSIYINGNLIAAGSRADKTLALYSLDGSRPKVYKNPDFFIYVVGLSPNNHYVVFGDNEKYILKVADTNSLDIRYKLIGHKNLVNVVRFLDANSLLTGSETGELIKWRLK</sequence>
<reference evidence="2" key="1">
    <citation type="submission" date="2017-04" db="EMBL/GenBank/DDBJ databases">
        <authorList>
            <person name="Varghese N."/>
            <person name="Submissions S."/>
        </authorList>
    </citation>
    <scope>NUCLEOTIDE SEQUENCE [LARGE SCALE GENOMIC DNA]</scope>
    <source>
        <strain evidence="2">DSM 16512</strain>
    </source>
</reference>
<dbReference type="InterPro" id="IPR011047">
    <property type="entry name" value="Quinoprotein_ADH-like_sf"/>
</dbReference>
<dbReference type="EMBL" id="FWWZ01000001">
    <property type="protein sequence ID" value="SMC08609.1"/>
    <property type="molecule type" value="Genomic_DNA"/>
</dbReference>
<dbReference type="OrthoDB" id="11703at2"/>
<dbReference type="STRING" id="1069081.SAMN05660197_0366"/>
<dbReference type="RefSeq" id="WP_084274881.1">
    <property type="nucleotide sequence ID" value="NZ_AP026671.1"/>
</dbReference>
<dbReference type="SUPFAM" id="SSF50998">
    <property type="entry name" value="Quinoprotein alcohol dehydrogenase-like"/>
    <property type="match status" value="1"/>
</dbReference>
<protein>
    <submittedName>
        <fullName evidence="1">Uncharacterized protein</fullName>
    </submittedName>
</protein>